<keyword evidence="2" id="KW-0413">Isomerase</keyword>
<dbReference type="SUPFAM" id="SSF55811">
    <property type="entry name" value="Nudix"/>
    <property type="match status" value="1"/>
</dbReference>
<dbReference type="PROSITE" id="PS51462">
    <property type="entry name" value="NUDIX"/>
    <property type="match status" value="1"/>
</dbReference>
<evidence type="ECO:0000259" key="1">
    <source>
        <dbReference type="PROSITE" id="PS51462"/>
    </source>
</evidence>
<feature type="domain" description="Nudix hydrolase" evidence="1">
    <location>
        <begin position="30"/>
        <end position="170"/>
    </location>
</feature>
<evidence type="ECO:0000313" key="2">
    <source>
        <dbReference type="EMBL" id="SUQ24846.1"/>
    </source>
</evidence>
<dbReference type="RefSeq" id="WP_109573219.1">
    <property type="nucleotide sequence ID" value="NZ_UHJL01000003.1"/>
</dbReference>
<dbReference type="Gene3D" id="3.90.79.10">
    <property type="entry name" value="Nucleoside Triphosphate Pyrophosphohydrolase"/>
    <property type="match status" value="1"/>
</dbReference>
<dbReference type="PANTHER" id="PTHR10885:SF20">
    <property type="entry name" value="NUDIX HYDROLASE DOMAIN-CONTAINING PROTEIN"/>
    <property type="match status" value="1"/>
</dbReference>
<dbReference type="InterPro" id="IPR015797">
    <property type="entry name" value="NUDIX_hydrolase-like_dom_sf"/>
</dbReference>
<dbReference type="PANTHER" id="PTHR10885">
    <property type="entry name" value="ISOPENTENYL-DIPHOSPHATE DELTA-ISOMERASE"/>
    <property type="match status" value="1"/>
</dbReference>
<proteinExistence type="predicted"/>
<dbReference type="InterPro" id="IPR000086">
    <property type="entry name" value="NUDIX_hydrolase_dom"/>
</dbReference>
<sequence length="182" mass="21006">MAEEMIDILNSDGTPAGYSRGRTEVHAKGLWHRTVHIWAFDKNGRIVFQQRSHLKENNPNLLDTSCAGHITAGDNSRNAAIRELSEEMGVHKRPEDLEYLFEATHENVLNNKTYFDNEYYDTYKITLSDDEAAHLVPQPGEVDDFIWMTPAEFLEELAKLPEKFVSHPKDYAWIKSLQIMQK</sequence>
<reference evidence="2 3" key="1">
    <citation type="submission" date="2017-08" db="EMBL/GenBank/DDBJ databases">
        <authorList>
            <person name="de Groot N.N."/>
        </authorList>
    </citation>
    <scope>NUCLEOTIDE SEQUENCE [LARGE SCALE GENOMIC DNA]</scope>
    <source>
        <strain evidence="2 3">HM2</strain>
    </source>
</reference>
<name>A0A380S8E4_FIBSU</name>
<dbReference type="GO" id="GO:0005737">
    <property type="term" value="C:cytoplasm"/>
    <property type="evidence" value="ECO:0007669"/>
    <property type="project" value="TreeGrafter"/>
</dbReference>
<dbReference type="Proteomes" id="UP000255423">
    <property type="component" value="Unassembled WGS sequence"/>
</dbReference>
<dbReference type="EMBL" id="UHJL01000003">
    <property type="protein sequence ID" value="SUQ24846.1"/>
    <property type="molecule type" value="Genomic_DNA"/>
</dbReference>
<dbReference type="GO" id="GO:0009240">
    <property type="term" value="P:isopentenyl diphosphate biosynthetic process"/>
    <property type="evidence" value="ECO:0007669"/>
    <property type="project" value="TreeGrafter"/>
</dbReference>
<organism evidence="2 3">
    <name type="scientific">Fibrobacter succinogenes</name>
    <name type="common">Bacteroides succinogenes</name>
    <dbReference type="NCBI Taxonomy" id="833"/>
    <lineage>
        <taxon>Bacteria</taxon>
        <taxon>Pseudomonadati</taxon>
        <taxon>Fibrobacterota</taxon>
        <taxon>Fibrobacteria</taxon>
        <taxon>Fibrobacterales</taxon>
        <taxon>Fibrobacteraceae</taxon>
        <taxon>Fibrobacter</taxon>
    </lineage>
</organism>
<gene>
    <name evidence="2" type="ORF">SAMN05661053_2260</name>
</gene>
<dbReference type="GO" id="GO:0004452">
    <property type="term" value="F:isopentenyl-diphosphate delta-isomerase activity"/>
    <property type="evidence" value="ECO:0007669"/>
    <property type="project" value="TreeGrafter"/>
</dbReference>
<dbReference type="CDD" id="cd04692">
    <property type="entry name" value="NUDIX_Hydrolase"/>
    <property type="match status" value="1"/>
</dbReference>
<evidence type="ECO:0000313" key="3">
    <source>
        <dbReference type="Proteomes" id="UP000255423"/>
    </source>
</evidence>
<accession>A0A380S8E4</accession>
<protein>
    <submittedName>
        <fullName evidence="2">Isopentenyldiphosphate isomerase</fullName>
    </submittedName>
</protein>
<dbReference type="Pfam" id="PF00293">
    <property type="entry name" value="NUDIX"/>
    <property type="match status" value="1"/>
</dbReference>
<dbReference type="AlphaFoldDB" id="A0A380S8E4"/>